<evidence type="ECO:0000256" key="1">
    <source>
        <dbReference type="ARBA" id="ARBA00008857"/>
    </source>
</evidence>
<accession>A0A178IE09</accession>
<protein>
    <recommendedName>
        <fullName evidence="4">Tyr recombinase domain-containing protein</fullName>
    </recommendedName>
</protein>
<dbReference type="InterPro" id="IPR002104">
    <property type="entry name" value="Integrase_catalytic"/>
</dbReference>
<evidence type="ECO:0000313" key="7">
    <source>
        <dbReference type="Proteomes" id="UP000078486"/>
    </source>
</evidence>
<reference evidence="5 7" key="1">
    <citation type="submission" date="2016-01" db="EMBL/GenBank/DDBJ databases">
        <title>High potential of lignocellulose degradation of a new Verrucomicrobia species.</title>
        <authorList>
            <person name="Wang Y."/>
            <person name="Shi Y."/>
            <person name="Qiu Z."/>
            <person name="Liu S."/>
            <person name="Yang H."/>
        </authorList>
    </citation>
    <scope>NUCLEOTIDE SEQUENCE [LARGE SCALE GENOMIC DNA]</scope>
    <source>
        <strain evidence="5 7">TSB47</strain>
    </source>
</reference>
<keyword evidence="2" id="KW-0238">DNA-binding</keyword>
<evidence type="ECO:0000313" key="6">
    <source>
        <dbReference type="EMBL" id="OAM88262.1"/>
    </source>
</evidence>
<dbReference type="GO" id="GO:0003677">
    <property type="term" value="F:DNA binding"/>
    <property type="evidence" value="ECO:0007669"/>
    <property type="project" value="UniProtKB-KW"/>
</dbReference>
<dbReference type="EMBL" id="LRRQ01000139">
    <property type="protein sequence ID" value="OAM88262.1"/>
    <property type="molecule type" value="Genomic_DNA"/>
</dbReference>
<evidence type="ECO:0000256" key="3">
    <source>
        <dbReference type="ARBA" id="ARBA00023172"/>
    </source>
</evidence>
<dbReference type="InterPro" id="IPR011010">
    <property type="entry name" value="DNA_brk_join_enz"/>
</dbReference>
<dbReference type="PANTHER" id="PTHR30349:SF41">
    <property type="entry name" value="INTEGRASE_RECOMBINASE PROTEIN MJ0367-RELATED"/>
    <property type="match status" value="1"/>
</dbReference>
<proteinExistence type="inferred from homology"/>
<dbReference type="EMBL" id="LRRQ01000139">
    <property type="protein sequence ID" value="OAM88252.1"/>
    <property type="molecule type" value="Genomic_DNA"/>
</dbReference>
<dbReference type="STRING" id="1184151.AW736_17855"/>
<comment type="similarity">
    <text evidence="1">Belongs to the 'phage' integrase family.</text>
</comment>
<dbReference type="PANTHER" id="PTHR30349">
    <property type="entry name" value="PHAGE INTEGRASE-RELATED"/>
    <property type="match status" value="1"/>
</dbReference>
<dbReference type="Proteomes" id="UP000078486">
    <property type="component" value="Unassembled WGS sequence"/>
</dbReference>
<dbReference type="InterPro" id="IPR013762">
    <property type="entry name" value="Integrase-like_cat_sf"/>
</dbReference>
<dbReference type="Gene3D" id="1.10.443.10">
    <property type="entry name" value="Intergrase catalytic core"/>
    <property type="match status" value="1"/>
</dbReference>
<dbReference type="InterPro" id="IPR050090">
    <property type="entry name" value="Tyrosine_recombinase_XerCD"/>
</dbReference>
<sequence>MAAMNTSGQPLPALVAGYLAHRRSFGFKLREDERLLRNFADFVATPAPGCRITAALATKWARQKPHEQNRRLTVIRAFTRYCSLLECDVEIPPRQLLGAYMVRRQPHLYTATQIRLMLQRCRKLSLLRSPLRAHTFETFFGLLACTGLRSGEACRLRLCDFDRGNKTLLVPATKFGPSRLLPLHPSVVRALADYQRMRQRLVPAGEHFFVGPRGRALCSSSISIAFAQIVRGIKSNGERLRPRPHDLRHTFATRWITEWSRQSMPLTHHLLRLSSYLGHRHLAATWWYVSAEAPAFKEASRRFARHRHGRSDYEA</sequence>
<dbReference type="GO" id="GO:0006310">
    <property type="term" value="P:DNA recombination"/>
    <property type="evidence" value="ECO:0007669"/>
    <property type="project" value="UniProtKB-KW"/>
</dbReference>
<dbReference type="OrthoDB" id="9766545at2"/>
<dbReference type="GO" id="GO:0015074">
    <property type="term" value="P:DNA integration"/>
    <property type="evidence" value="ECO:0007669"/>
    <property type="project" value="InterPro"/>
</dbReference>
<dbReference type="RefSeq" id="WP_068771688.1">
    <property type="nucleotide sequence ID" value="NZ_KV441842.1"/>
</dbReference>
<feature type="domain" description="Tyr recombinase" evidence="4">
    <location>
        <begin position="104"/>
        <end position="302"/>
    </location>
</feature>
<evidence type="ECO:0000313" key="5">
    <source>
        <dbReference type="EMBL" id="OAM88252.1"/>
    </source>
</evidence>
<name>A0A178IE09_9BACT</name>
<dbReference type="AlphaFoldDB" id="A0A178IE09"/>
<dbReference type="SUPFAM" id="SSF56349">
    <property type="entry name" value="DNA breaking-rejoining enzymes"/>
    <property type="match status" value="1"/>
</dbReference>
<gene>
    <name evidence="5" type="ORF">AW736_17855</name>
    <name evidence="6" type="ORF">AW736_17905</name>
</gene>
<dbReference type="PROSITE" id="PS51898">
    <property type="entry name" value="TYR_RECOMBINASE"/>
    <property type="match status" value="1"/>
</dbReference>
<evidence type="ECO:0000256" key="2">
    <source>
        <dbReference type="ARBA" id="ARBA00023125"/>
    </source>
</evidence>
<keyword evidence="7" id="KW-1185">Reference proteome</keyword>
<organism evidence="5 7">
    <name type="scientific">Termitidicoccus mucosus</name>
    <dbReference type="NCBI Taxonomy" id="1184151"/>
    <lineage>
        <taxon>Bacteria</taxon>
        <taxon>Pseudomonadati</taxon>
        <taxon>Verrucomicrobiota</taxon>
        <taxon>Opitutia</taxon>
        <taxon>Opitutales</taxon>
        <taxon>Opitutaceae</taxon>
        <taxon>Termitidicoccus</taxon>
    </lineage>
</organism>
<comment type="caution">
    <text evidence="5">The sequence shown here is derived from an EMBL/GenBank/DDBJ whole genome shotgun (WGS) entry which is preliminary data.</text>
</comment>
<keyword evidence="3" id="KW-0233">DNA recombination</keyword>
<dbReference type="Pfam" id="PF00589">
    <property type="entry name" value="Phage_integrase"/>
    <property type="match status" value="1"/>
</dbReference>
<evidence type="ECO:0000259" key="4">
    <source>
        <dbReference type="PROSITE" id="PS51898"/>
    </source>
</evidence>